<dbReference type="InterPro" id="IPR015856">
    <property type="entry name" value="ABC_transpr_CbiO/EcfA_su"/>
</dbReference>
<evidence type="ECO:0000256" key="5">
    <source>
        <dbReference type="ARBA" id="ARBA00022737"/>
    </source>
</evidence>
<dbReference type="GO" id="GO:0042626">
    <property type="term" value="F:ATPase-coupled transmembrane transporter activity"/>
    <property type="evidence" value="ECO:0007669"/>
    <property type="project" value="TreeGrafter"/>
</dbReference>
<keyword evidence="4" id="KW-1003">Cell membrane</keyword>
<proteinExistence type="inferred from homology"/>
<dbReference type="InterPro" id="IPR003593">
    <property type="entry name" value="AAA+_ATPase"/>
</dbReference>
<comment type="caution">
    <text evidence="13">The sequence shown here is derived from an EMBL/GenBank/DDBJ whole genome shotgun (WGS) entry which is preliminary data.</text>
</comment>
<dbReference type="Gene3D" id="3.40.50.300">
    <property type="entry name" value="P-loop containing nucleotide triphosphate hydrolases"/>
    <property type="match status" value="2"/>
</dbReference>
<keyword evidence="7" id="KW-0067">ATP-binding</keyword>
<feature type="region of interest" description="Disordered" evidence="11">
    <location>
        <begin position="265"/>
        <end position="301"/>
    </location>
</feature>
<dbReference type="InterPro" id="IPR003439">
    <property type="entry name" value="ABC_transporter-like_ATP-bd"/>
</dbReference>
<evidence type="ECO:0000313" key="13">
    <source>
        <dbReference type="EMBL" id="ROT87602.1"/>
    </source>
</evidence>
<dbReference type="InterPro" id="IPR027417">
    <property type="entry name" value="P-loop_NTPase"/>
</dbReference>
<dbReference type="EMBL" id="QRAJ01000001">
    <property type="protein sequence ID" value="ROT87602.1"/>
    <property type="molecule type" value="Genomic_DNA"/>
</dbReference>
<evidence type="ECO:0000256" key="6">
    <source>
        <dbReference type="ARBA" id="ARBA00022741"/>
    </source>
</evidence>
<dbReference type="GO" id="GO:0016887">
    <property type="term" value="F:ATP hydrolysis activity"/>
    <property type="evidence" value="ECO:0007669"/>
    <property type="project" value="InterPro"/>
</dbReference>
<keyword evidence="3" id="KW-0813">Transport</keyword>
<organism evidence="13 14">
    <name type="scientific">Bifidobacterium mongoliense</name>
    <dbReference type="NCBI Taxonomy" id="518643"/>
    <lineage>
        <taxon>Bacteria</taxon>
        <taxon>Bacillati</taxon>
        <taxon>Actinomycetota</taxon>
        <taxon>Actinomycetes</taxon>
        <taxon>Bifidobacteriales</taxon>
        <taxon>Bifidobacteriaceae</taxon>
        <taxon>Bifidobacterium</taxon>
    </lineage>
</organism>
<evidence type="ECO:0000256" key="11">
    <source>
        <dbReference type="SAM" id="MobiDB-lite"/>
    </source>
</evidence>
<sequence length="541" mass="58557">MTESRSMTESVAMATSDPILRFEDVSFTYDGDDAAGVHHLSLSVAPGEVILLCGDSGCGKTTVTRLVNGLIPHYFQGELTGNVVVCGTSNASSNLASIAMRVGSVFQNPKSQFFTLNTREELAFACENFNMPPQEIRAKVDDTAATFHIEPLLDRDIGATSGGQKQQIACAAVSVLDPSIMVLDEPSSNLDAHGIGRLRQIVATWKEQGKTVIIAEHRLYWLNGLIDRALYMADGSISREMTGKELAALRREDLDTLGLRPVRPEQIAGAVSRSRDGRACGSRAGDGRPDDSLSRDSRAGDGRAGAGLELAGSFRFTDVQYTYPHQTGEAVDIDGLDLPIGQVTALTGVNGAGKTTFARCLQGLDKRCRGELITPSGERLRRQKRIKRCFTVLQDVNAELFTESVIDEVMPAQPEENQELALKILAELDLDAFAQRHPLSLSGGQKQRVAIAAALASERPIIIFDEPTSGLDMRHMQQVAAMIRGLADAQRTVVVVTHDPEFALAACDYNIRLNRGHATEAYPIDQSHAQRLVDSLTADVA</sequence>
<evidence type="ECO:0000256" key="3">
    <source>
        <dbReference type="ARBA" id="ARBA00022448"/>
    </source>
</evidence>
<reference evidence="13 14" key="1">
    <citation type="submission" date="2018-07" db="EMBL/GenBank/DDBJ databases">
        <title>The role of parmesan cheese in vectoring bovine microbiota.</title>
        <authorList>
            <person name="Lugli G.A."/>
            <person name="Milani C."/>
        </authorList>
    </citation>
    <scope>NUCLEOTIDE SEQUENCE [LARGE SCALE GENOMIC DNA]</scope>
    <source>
        <strain evidence="13 14">BMONG18</strain>
    </source>
</reference>
<evidence type="ECO:0000256" key="9">
    <source>
        <dbReference type="ARBA" id="ARBA00023136"/>
    </source>
</evidence>
<comment type="function">
    <text evidence="10">Probably part of an ABC transporter complex. Responsible for energy coupling to the transport system.</text>
</comment>
<protein>
    <submittedName>
        <fullName evidence="13">ABC transporter</fullName>
    </submittedName>
</protein>
<evidence type="ECO:0000313" key="14">
    <source>
        <dbReference type="Proteomes" id="UP000285266"/>
    </source>
</evidence>
<keyword evidence="9" id="KW-0472">Membrane</keyword>
<keyword evidence="5" id="KW-0677">Repeat</keyword>
<comment type="subcellular location">
    <subcellularLocation>
        <location evidence="1">Cell membrane</location>
        <topology evidence="1">Peripheral membrane protein</topology>
    </subcellularLocation>
</comment>
<evidence type="ECO:0000256" key="7">
    <source>
        <dbReference type="ARBA" id="ARBA00022840"/>
    </source>
</evidence>
<evidence type="ECO:0000256" key="1">
    <source>
        <dbReference type="ARBA" id="ARBA00004202"/>
    </source>
</evidence>
<dbReference type="GO" id="GO:0043190">
    <property type="term" value="C:ATP-binding cassette (ABC) transporter complex"/>
    <property type="evidence" value="ECO:0007669"/>
    <property type="project" value="TreeGrafter"/>
</dbReference>
<dbReference type="PANTHER" id="PTHR43553">
    <property type="entry name" value="HEAVY METAL TRANSPORTER"/>
    <property type="match status" value="1"/>
</dbReference>
<evidence type="ECO:0000256" key="4">
    <source>
        <dbReference type="ARBA" id="ARBA00022475"/>
    </source>
</evidence>
<dbReference type="CDD" id="cd03225">
    <property type="entry name" value="ABC_cobalt_CbiO_domain1"/>
    <property type="match status" value="1"/>
</dbReference>
<gene>
    <name evidence="13" type="ORF">BMONG18_0142</name>
</gene>
<feature type="domain" description="ABC transporter" evidence="12">
    <location>
        <begin position="20"/>
        <end position="259"/>
    </location>
</feature>
<feature type="compositionally biased region" description="Basic and acidic residues" evidence="11">
    <location>
        <begin position="285"/>
        <end position="301"/>
    </location>
</feature>
<keyword evidence="8" id="KW-1278">Translocase</keyword>
<evidence type="ECO:0000256" key="8">
    <source>
        <dbReference type="ARBA" id="ARBA00022967"/>
    </source>
</evidence>
<comment type="similarity">
    <text evidence="2">Belongs to the ABC transporter superfamily.</text>
</comment>
<dbReference type="SUPFAM" id="SSF52540">
    <property type="entry name" value="P-loop containing nucleoside triphosphate hydrolases"/>
    <property type="match status" value="2"/>
</dbReference>
<name>A0A423UFW1_9BIFI</name>
<dbReference type="Pfam" id="PF00005">
    <property type="entry name" value="ABC_tran"/>
    <property type="match status" value="2"/>
</dbReference>
<dbReference type="PROSITE" id="PS00211">
    <property type="entry name" value="ABC_TRANSPORTER_1"/>
    <property type="match status" value="1"/>
</dbReference>
<dbReference type="GO" id="GO:0005524">
    <property type="term" value="F:ATP binding"/>
    <property type="evidence" value="ECO:0007669"/>
    <property type="project" value="UniProtKB-KW"/>
</dbReference>
<dbReference type="InterPro" id="IPR050095">
    <property type="entry name" value="ECF_ABC_transporter_ATP-bd"/>
</dbReference>
<dbReference type="Proteomes" id="UP000285266">
    <property type="component" value="Unassembled WGS sequence"/>
</dbReference>
<keyword evidence="6" id="KW-0547">Nucleotide-binding</keyword>
<dbReference type="AlphaFoldDB" id="A0A423UFW1"/>
<feature type="domain" description="ABC transporter" evidence="12">
    <location>
        <begin position="314"/>
        <end position="540"/>
    </location>
</feature>
<accession>A0A423UFW1</accession>
<evidence type="ECO:0000256" key="2">
    <source>
        <dbReference type="ARBA" id="ARBA00005417"/>
    </source>
</evidence>
<dbReference type="SMART" id="SM00382">
    <property type="entry name" value="AAA"/>
    <property type="match status" value="2"/>
</dbReference>
<dbReference type="PANTHER" id="PTHR43553:SF23">
    <property type="entry name" value="ABC TRANSPORTER ATP-BINDING COMPONENT"/>
    <property type="match status" value="1"/>
</dbReference>
<dbReference type="PROSITE" id="PS50893">
    <property type="entry name" value="ABC_TRANSPORTER_2"/>
    <property type="match status" value="2"/>
</dbReference>
<dbReference type="InterPro" id="IPR017871">
    <property type="entry name" value="ABC_transporter-like_CS"/>
</dbReference>
<evidence type="ECO:0000259" key="12">
    <source>
        <dbReference type="PROSITE" id="PS50893"/>
    </source>
</evidence>
<evidence type="ECO:0000256" key="10">
    <source>
        <dbReference type="ARBA" id="ARBA00025157"/>
    </source>
</evidence>